<comment type="cofactor">
    <cofactor evidence="7">
        <name>Zn(2+)</name>
        <dbReference type="ChEBI" id="CHEBI:29105"/>
    </cofactor>
    <text evidence="7">Binds 1 zinc ion per subunit.</text>
</comment>
<sequence>MPVDQRQPTLRQNQLLKELRGCCDEMSGQQLYRALQDSPYAMGLATVYRNLRQLQQRGLVRCRHLPTGEALYAPVERDLHHLTCVDCGKTLPIEHCPLHNLNIPQEQSHNFQLIFHTLEFFGHCESCQKDQSLT</sequence>
<keyword evidence="2" id="KW-0678">Repressor</keyword>
<dbReference type="GO" id="GO:0008270">
    <property type="term" value="F:zinc ion binding"/>
    <property type="evidence" value="ECO:0007669"/>
    <property type="project" value="TreeGrafter"/>
</dbReference>
<dbReference type="Gene3D" id="1.10.10.10">
    <property type="entry name" value="Winged helix-like DNA-binding domain superfamily/Winged helix DNA-binding domain"/>
    <property type="match status" value="1"/>
</dbReference>
<keyword evidence="8" id="KW-0408">Iron</keyword>
<dbReference type="EMBL" id="CP000554">
    <property type="protein sequence ID" value="ABM79664.1"/>
    <property type="molecule type" value="Genomic_DNA"/>
</dbReference>
<comment type="similarity">
    <text evidence="1">Belongs to the Fur family.</text>
</comment>
<dbReference type="InterPro" id="IPR043135">
    <property type="entry name" value="Fur_C"/>
</dbReference>
<dbReference type="Proteomes" id="UP000002274">
    <property type="component" value="Chromosome"/>
</dbReference>
<comment type="cofactor">
    <cofactor evidence="8">
        <name>Mn(2+)</name>
        <dbReference type="ChEBI" id="CHEBI:29035"/>
    </cofactor>
    <cofactor evidence="8">
        <name>Fe(2+)</name>
        <dbReference type="ChEBI" id="CHEBI:29033"/>
    </cofactor>
    <text evidence="8">Binds 1 Mn(2+) or Fe(2+) ion per subunit.</text>
</comment>
<feature type="binding site" evidence="7">
    <location>
        <position position="87"/>
    </location>
    <ligand>
        <name>Zn(2+)</name>
        <dbReference type="ChEBI" id="CHEBI:29105"/>
    </ligand>
</feature>
<evidence type="ECO:0000256" key="5">
    <source>
        <dbReference type="ARBA" id="ARBA00023125"/>
    </source>
</evidence>
<dbReference type="Pfam" id="PF01475">
    <property type="entry name" value="FUR"/>
    <property type="match status" value="1"/>
</dbReference>
<organism evidence="9 10">
    <name type="scientific">Prochlorococcus marinus (strain MIT 9303)</name>
    <dbReference type="NCBI Taxonomy" id="59922"/>
    <lineage>
        <taxon>Bacteria</taxon>
        <taxon>Bacillati</taxon>
        <taxon>Cyanobacteriota</taxon>
        <taxon>Cyanophyceae</taxon>
        <taxon>Synechococcales</taxon>
        <taxon>Prochlorococcaceae</taxon>
        <taxon>Prochlorococcus</taxon>
    </lineage>
</organism>
<dbReference type="BioCyc" id="PMAR59922:G1G80-2574-MONOMER"/>
<dbReference type="KEGG" id="pmf:P9303_29341"/>
<dbReference type="RefSeq" id="WP_011827502.1">
    <property type="nucleotide sequence ID" value="NC_008820.1"/>
</dbReference>
<dbReference type="AlphaFoldDB" id="A2CDV4"/>
<dbReference type="InterPro" id="IPR002481">
    <property type="entry name" value="FUR"/>
</dbReference>
<evidence type="ECO:0000313" key="10">
    <source>
        <dbReference type="Proteomes" id="UP000002274"/>
    </source>
</evidence>
<evidence type="ECO:0000256" key="8">
    <source>
        <dbReference type="PIRSR" id="PIRSR602481-2"/>
    </source>
</evidence>
<evidence type="ECO:0000256" key="4">
    <source>
        <dbReference type="ARBA" id="ARBA00023015"/>
    </source>
</evidence>
<gene>
    <name evidence="9" type="ordered locus">P9303_29341</name>
</gene>
<feature type="binding site" evidence="7">
    <location>
        <position position="84"/>
    </location>
    <ligand>
        <name>Zn(2+)</name>
        <dbReference type="ChEBI" id="CHEBI:29105"/>
    </ligand>
</feature>
<accession>A2CDV4</accession>
<dbReference type="InterPro" id="IPR036390">
    <property type="entry name" value="WH_DNA-bd_sf"/>
</dbReference>
<dbReference type="GO" id="GO:1900376">
    <property type="term" value="P:regulation of secondary metabolite biosynthetic process"/>
    <property type="evidence" value="ECO:0007669"/>
    <property type="project" value="TreeGrafter"/>
</dbReference>
<feature type="binding site" evidence="7">
    <location>
        <position position="124"/>
    </location>
    <ligand>
        <name>Zn(2+)</name>
        <dbReference type="ChEBI" id="CHEBI:29105"/>
    </ligand>
</feature>
<keyword evidence="5" id="KW-0238">DNA-binding</keyword>
<keyword evidence="6" id="KW-0804">Transcription</keyword>
<dbReference type="GO" id="GO:0003700">
    <property type="term" value="F:DNA-binding transcription factor activity"/>
    <property type="evidence" value="ECO:0007669"/>
    <property type="project" value="InterPro"/>
</dbReference>
<feature type="binding site" evidence="8">
    <location>
        <position position="116"/>
    </location>
    <ligand>
        <name>Fe cation</name>
        <dbReference type="ChEBI" id="CHEBI:24875"/>
    </ligand>
</feature>
<keyword evidence="7" id="KW-0479">Metal-binding</keyword>
<dbReference type="HOGENOM" id="CLU_096072_5_1_3"/>
<proteinExistence type="inferred from homology"/>
<evidence type="ECO:0000256" key="6">
    <source>
        <dbReference type="ARBA" id="ARBA00023163"/>
    </source>
</evidence>
<keyword evidence="4" id="KW-0805">Transcription regulation</keyword>
<dbReference type="PANTHER" id="PTHR33202:SF19">
    <property type="entry name" value="FERRIC UPTAKE REGULATION PROTEIN"/>
    <property type="match status" value="1"/>
</dbReference>
<evidence type="ECO:0000256" key="1">
    <source>
        <dbReference type="ARBA" id="ARBA00007957"/>
    </source>
</evidence>
<evidence type="ECO:0000256" key="7">
    <source>
        <dbReference type="PIRSR" id="PIRSR602481-1"/>
    </source>
</evidence>
<name>A2CDV4_PROM3</name>
<dbReference type="Gene3D" id="3.30.1490.190">
    <property type="match status" value="1"/>
</dbReference>
<dbReference type="GO" id="GO:0000976">
    <property type="term" value="F:transcription cis-regulatory region binding"/>
    <property type="evidence" value="ECO:0007669"/>
    <property type="project" value="TreeGrafter"/>
</dbReference>
<keyword evidence="3 7" id="KW-0862">Zinc</keyword>
<evidence type="ECO:0000313" key="9">
    <source>
        <dbReference type="EMBL" id="ABM79664.1"/>
    </source>
</evidence>
<dbReference type="SUPFAM" id="SSF46785">
    <property type="entry name" value="Winged helix' DNA-binding domain"/>
    <property type="match status" value="1"/>
</dbReference>
<protein>
    <submittedName>
        <fullName evidence="9">Ferric uptake regulator family protein</fullName>
    </submittedName>
</protein>
<feature type="binding site" evidence="7">
    <location>
        <position position="127"/>
    </location>
    <ligand>
        <name>Zn(2+)</name>
        <dbReference type="ChEBI" id="CHEBI:29105"/>
    </ligand>
</feature>
<evidence type="ECO:0000256" key="2">
    <source>
        <dbReference type="ARBA" id="ARBA00022491"/>
    </source>
</evidence>
<reference evidence="9 10" key="1">
    <citation type="journal article" date="2007" name="PLoS Genet.">
        <title>Patterns and implications of gene gain and loss in the evolution of Prochlorococcus.</title>
        <authorList>
            <person name="Kettler G.C."/>
            <person name="Martiny A.C."/>
            <person name="Huang K."/>
            <person name="Zucker J."/>
            <person name="Coleman M.L."/>
            <person name="Rodrigue S."/>
            <person name="Chen F."/>
            <person name="Lapidus A."/>
            <person name="Ferriera S."/>
            <person name="Johnson J."/>
            <person name="Steglich C."/>
            <person name="Church G.M."/>
            <person name="Richardson P."/>
            <person name="Chisholm S.W."/>
        </authorList>
    </citation>
    <scope>NUCLEOTIDE SEQUENCE [LARGE SCALE GENOMIC DNA]</scope>
    <source>
        <strain evidence="9 10">MIT 9303</strain>
    </source>
</reference>
<dbReference type="CDD" id="cd07153">
    <property type="entry name" value="Fur_like"/>
    <property type="match status" value="1"/>
</dbReference>
<dbReference type="PANTHER" id="PTHR33202">
    <property type="entry name" value="ZINC UPTAKE REGULATION PROTEIN"/>
    <property type="match status" value="1"/>
</dbReference>
<evidence type="ECO:0000256" key="3">
    <source>
        <dbReference type="ARBA" id="ARBA00022833"/>
    </source>
</evidence>
<dbReference type="InterPro" id="IPR036388">
    <property type="entry name" value="WH-like_DNA-bd_sf"/>
</dbReference>
<dbReference type="STRING" id="59922.P9303_29341"/>
<dbReference type="GO" id="GO:0045892">
    <property type="term" value="P:negative regulation of DNA-templated transcription"/>
    <property type="evidence" value="ECO:0007669"/>
    <property type="project" value="TreeGrafter"/>
</dbReference>